<protein>
    <recommendedName>
        <fullName evidence="1">Glutamate synthase central-N domain-containing protein</fullName>
    </recommendedName>
</protein>
<sequence>VLRRQQVFGYSEEELKILVAPMARTGAEPLGSMGTDTPISPLSTRPRLLFDYFHQLFAQVTNPPLDAIREELVTSLGATIGPEAN</sequence>
<proteinExistence type="predicted"/>
<feature type="non-terminal residue" evidence="2">
    <location>
        <position position="1"/>
    </location>
</feature>
<dbReference type="EMBL" id="JAPQFC010000235">
    <property type="protein sequence ID" value="MCY6524799.1"/>
    <property type="molecule type" value="Genomic_DNA"/>
</dbReference>
<reference evidence="2" key="1">
    <citation type="journal article" date="2021" name="Vet Sci">
        <title>O-Serogroups and Pathovirotypes of Escherichia coli Isolated from Post-Weaning Piglets Showing Diarrhoea and/or Oedema in South Korea.</title>
        <authorList>
            <person name="Byun J.W."/>
            <person name="Moon B.Y."/>
            <person name="Do K.H."/>
            <person name="Lee K."/>
            <person name="Lee H.Y."/>
            <person name="Kim W.I."/>
            <person name="So B."/>
            <person name="Lee W.K."/>
        </authorList>
    </citation>
    <scope>NUCLEOTIDE SEQUENCE</scope>
    <source>
        <strain evidence="2">84/14</strain>
    </source>
</reference>
<dbReference type="InterPro" id="IPR006982">
    <property type="entry name" value="Glu_synth_centr_N"/>
</dbReference>
<dbReference type="GO" id="GO:0015930">
    <property type="term" value="F:glutamate synthase activity"/>
    <property type="evidence" value="ECO:0007669"/>
    <property type="project" value="InterPro"/>
</dbReference>
<dbReference type="SUPFAM" id="SSF51395">
    <property type="entry name" value="FMN-linked oxidoreductases"/>
    <property type="match status" value="1"/>
</dbReference>
<accession>A0A9Q4DJP6</accession>
<dbReference type="Gene3D" id="3.20.20.70">
    <property type="entry name" value="Aldolase class I"/>
    <property type="match status" value="1"/>
</dbReference>
<dbReference type="Pfam" id="PF04898">
    <property type="entry name" value="Glu_syn_central"/>
    <property type="match status" value="1"/>
</dbReference>
<comment type="caution">
    <text evidence="2">The sequence shown here is derived from an EMBL/GenBank/DDBJ whole genome shotgun (WGS) entry which is preliminary data.</text>
</comment>
<feature type="domain" description="Glutamate synthase central-N" evidence="1">
    <location>
        <begin position="3"/>
        <end position="85"/>
    </location>
</feature>
<evidence type="ECO:0000313" key="2">
    <source>
        <dbReference type="EMBL" id="MCY6524799.1"/>
    </source>
</evidence>
<dbReference type="InterPro" id="IPR013785">
    <property type="entry name" value="Aldolase_TIM"/>
</dbReference>
<evidence type="ECO:0000313" key="3">
    <source>
        <dbReference type="Proteomes" id="UP001077788"/>
    </source>
</evidence>
<feature type="non-terminal residue" evidence="2">
    <location>
        <position position="85"/>
    </location>
</feature>
<organism evidence="2 3">
    <name type="scientific">Actinobacillus pleuropneumoniae</name>
    <name type="common">Haemophilus pleuropneumoniae</name>
    <dbReference type="NCBI Taxonomy" id="715"/>
    <lineage>
        <taxon>Bacteria</taxon>
        <taxon>Pseudomonadati</taxon>
        <taxon>Pseudomonadota</taxon>
        <taxon>Gammaproteobacteria</taxon>
        <taxon>Pasteurellales</taxon>
        <taxon>Pasteurellaceae</taxon>
        <taxon>Actinobacillus</taxon>
    </lineage>
</organism>
<name>A0A9Q4DJP6_ACTPL</name>
<dbReference type="Proteomes" id="UP001077788">
    <property type="component" value="Unassembled WGS sequence"/>
</dbReference>
<reference evidence="2" key="2">
    <citation type="submission" date="2022-12" db="EMBL/GenBank/DDBJ databases">
        <authorList>
            <person name="Kardos G."/>
            <person name="Sarkozi R."/>
            <person name="Laczko L."/>
            <person name="Marton S."/>
            <person name="Makrai L."/>
            <person name="Banyai K."/>
            <person name="Fodor L."/>
        </authorList>
    </citation>
    <scope>NUCLEOTIDE SEQUENCE</scope>
    <source>
        <strain evidence="2">84/14</strain>
    </source>
</reference>
<dbReference type="AlphaFoldDB" id="A0A9Q4DJP6"/>
<gene>
    <name evidence="2" type="ORF">OYG11_11360</name>
</gene>
<evidence type="ECO:0000259" key="1">
    <source>
        <dbReference type="Pfam" id="PF04898"/>
    </source>
</evidence>